<proteinExistence type="predicted"/>
<keyword evidence="3" id="KW-1185">Reference proteome</keyword>
<accession>A0A7D5Z8Q8</accession>
<reference evidence="2 3" key="1">
    <citation type="submission" date="2020-07" db="EMBL/GenBank/DDBJ databases">
        <title>Telomere length de novo assembly of all 7 chromosomes of the fungus, Metarhizium brunneum, using a novel assembly pipeline.</title>
        <authorList>
            <person name="Saud z."/>
            <person name="Kortsinoglou A."/>
            <person name="Kouvelis V.N."/>
            <person name="Butt T.M."/>
        </authorList>
    </citation>
    <scope>NUCLEOTIDE SEQUENCE [LARGE SCALE GENOMIC DNA]</scope>
    <source>
        <strain evidence="2 3">4556</strain>
    </source>
</reference>
<evidence type="ECO:0000313" key="3">
    <source>
        <dbReference type="Proteomes" id="UP000510686"/>
    </source>
</evidence>
<name>A0A7D5Z8Q8_9HYPO</name>
<feature type="region of interest" description="Disordered" evidence="1">
    <location>
        <begin position="165"/>
        <end position="198"/>
    </location>
</feature>
<protein>
    <submittedName>
        <fullName evidence="2">Uncharacterized protein</fullName>
    </submittedName>
</protein>
<gene>
    <name evidence="2" type="ORF">G6M90_00g069350</name>
</gene>
<dbReference type="KEGG" id="mbrn:26247184"/>
<dbReference type="GeneID" id="26247184"/>
<dbReference type="OrthoDB" id="20872at2759"/>
<evidence type="ECO:0000256" key="1">
    <source>
        <dbReference type="SAM" id="MobiDB-lite"/>
    </source>
</evidence>
<sequence>MQNEYEGSNAVFIDKARVQEGLILAKSGQQQLPQIPERKTLYYFTVSHNNHCSVCEILITPIKHTQYPNFFFFPVRRYTKCCDSAPENELKQQHQTIYDVLIRPNQWRLSNDDSDEVKLPQNASTIGICRDHSKLGLEYLLQTATPTSSGAAKDVAFRTTSESESPCRCTDAADEANSSDTNGTKPRPRKRRKDGKTAADTISKKLLKAAEVKTPGSFNNVSETHSLSNVEQLDALPVLTTYDERFEFAEHLRKLYSKTQDRAGQIIWANKRYSFDMRFLLRRERKIDGENEADRSARSSMLINRIASKLTDNNPKCYCGAQVYDLFAKAGHLLTNLPGDQIERLKAADMIAESIKELTPLYGPTTIFYAPAVIAALWKKDYATICKDLDAENLALHDVTKHVVKVPYDDDLYTYGVYLEKGCPVHGGQSGNTASPNSLLYSDTTGVDDQQIQQDLHGVNIDTPFTNSQVTDPLEIFNNLDEDGAGSLDKFGIFPYAAEGFWDFMNTIPDS</sequence>
<evidence type="ECO:0000313" key="2">
    <source>
        <dbReference type="EMBL" id="QLI70548.1"/>
    </source>
</evidence>
<dbReference type="RefSeq" id="XP_065987041.1">
    <property type="nucleotide sequence ID" value="XM_066130907.1"/>
</dbReference>
<dbReference type="EMBL" id="CP058935">
    <property type="protein sequence ID" value="QLI70548.1"/>
    <property type="molecule type" value="Genomic_DNA"/>
</dbReference>
<dbReference type="AlphaFoldDB" id="A0A7D5Z8Q8"/>
<dbReference type="Proteomes" id="UP000510686">
    <property type="component" value="Chromosome 4"/>
</dbReference>
<organism evidence="2 3">
    <name type="scientific">Metarhizium brunneum</name>
    <dbReference type="NCBI Taxonomy" id="500148"/>
    <lineage>
        <taxon>Eukaryota</taxon>
        <taxon>Fungi</taxon>
        <taxon>Dikarya</taxon>
        <taxon>Ascomycota</taxon>
        <taxon>Pezizomycotina</taxon>
        <taxon>Sordariomycetes</taxon>
        <taxon>Hypocreomycetidae</taxon>
        <taxon>Hypocreales</taxon>
        <taxon>Clavicipitaceae</taxon>
        <taxon>Metarhizium</taxon>
    </lineage>
</organism>